<name>A0ABQ9I3D3_9NEOP</name>
<evidence type="ECO:0000256" key="1">
    <source>
        <dbReference type="SAM" id="MobiDB-lite"/>
    </source>
</evidence>
<accession>A0ABQ9I3D3</accession>
<protein>
    <submittedName>
        <fullName evidence="2">Uncharacterized protein</fullName>
    </submittedName>
</protein>
<feature type="compositionally biased region" description="Polar residues" evidence="1">
    <location>
        <begin position="158"/>
        <end position="167"/>
    </location>
</feature>
<organism evidence="2 3">
    <name type="scientific">Dryococelus australis</name>
    <dbReference type="NCBI Taxonomy" id="614101"/>
    <lineage>
        <taxon>Eukaryota</taxon>
        <taxon>Metazoa</taxon>
        <taxon>Ecdysozoa</taxon>
        <taxon>Arthropoda</taxon>
        <taxon>Hexapoda</taxon>
        <taxon>Insecta</taxon>
        <taxon>Pterygota</taxon>
        <taxon>Neoptera</taxon>
        <taxon>Polyneoptera</taxon>
        <taxon>Phasmatodea</taxon>
        <taxon>Verophasmatodea</taxon>
        <taxon>Anareolatae</taxon>
        <taxon>Phasmatidae</taxon>
        <taxon>Eurycanthinae</taxon>
        <taxon>Dryococelus</taxon>
    </lineage>
</organism>
<gene>
    <name evidence="2" type="ORF">PR048_010661</name>
</gene>
<keyword evidence="3" id="KW-1185">Reference proteome</keyword>
<proteinExistence type="predicted"/>
<evidence type="ECO:0000313" key="3">
    <source>
        <dbReference type="Proteomes" id="UP001159363"/>
    </source>
</evidence>
<sequence>MIETCLVVPENRECGKEGGDDKLFCLSLYQNLQKVPENKRILTKMEILNVMRIAQTYSNQHYCHHRALKGTGTVNILPLWELTMPTRLVNIRWLHQLDLTASTGIMNKCQTLYHDRLNIVVMQPTKMLHSHLKARGNITEYSVAQNAPTLQVEVLESRGTTSRQNAPTPSPGHMESHGNPHWVSGNLMGQQAAENALQGLMGTPRPTGCEPLPTQSLETTGYCGCFR</sequence>
<dbReference type="Proteomes" id="UP001159363">
    <property type="component" value="Chromosome 3"/>
</dbReference>
<reference evidence="2 3" key="1">
    <citation type="submission" date="2023-02" db="EMBL/GenBank/DDBJ databases">
        <title>LHISI_Scaffold_Assembly.</title>
        <authorList>
            <person name="Stuart O.P."/>
            <person name="Cleave R."/>
            <person name="Magrath M.J.L."/>
            <person name="Mikheyev A.S."/>
        </authorList>
    </citation>
    <scope>NUCLEOTIDE SEQUENCE [LARGE SCALE GENOMIC DNA]</scope>
    <source>
        <strain evidence="2">Daus_M_001</strain>
        <tissue evidence="2">Leg muscle</tissue>
    </source>
</reference>
<feature type="non-terminal residue" evidence="2">
    <location>
        <position position="227"/>
    </location>
</feature>
<comment type="caution">
    <text evidence="2">The sequence shown here is derived from an EMBL/GenBank/DDBJ whole genome shotgun (WGS) entry which is preliminary data.</text>
</comment>
<evidence type="ECO:0000313" key="2">
    <source>
        <dbReference type="EMBL" id="KAJ8891147.1"/>
    </source>
</evidence>
<feature type="region of interest" description="Disordered" evidence="1">
    <location>
        <begin position="157"/>
        <end position="185"/>
    </location>
</feature>
<dbReference type="EMBL" id="JARBHB010000003">
    <property type="protein sequence ID" value="KAJ8891147.1"/>
    <property type="molecule type" value="Genomic_DNA"/>
</dbReference>